<accession>A0ABS0S9L7</accession>
<protein>
    <submittedName>
        <fullName evidence="1">Uncharacterized protein</fullName>
    </submittedName>
</protein>
<evidence type="ECO:0000313" key="2">
    <source>
        <dbReference type="Proteomes" id="UP000601789"/>
    </source>
</evidence>
<dbReference type="Proteomes" id="UP000601789">
    <property type="component" value="Unassembled WGS sequence"/>
</dbReference>
<reference evidence="1 2" key="1">
    <citation type="submission" date="2020-10" db="EMBL/GenBank/DDBJ databases">
        <title>Aquamicrobium zhengzhouensis sp. nov., a exopolysaccharide producing bacterium isolated from farmland soil.</title>
        <authorList>
            <person name="Wang X."/>
        </authorList>
    </citation>
    <scope>NUCLEOTIDE SEQUENCE [LARGE SCALE GENOMIC DNA]</scope>
    <source>
        <strain evidence="2">cd-1</strain>
    </source>
</reference>
<gene>
    <name evidence="1" type="ORF">IOD40_04785</name>
</gene>
<dbReference type="EMBL" id="JADGMQ010000002">
    <property type="protein sequence ID" value="MBI1619980.1"/>
    <property type="molecule type" value="Genomic_DNA"/>
</dbReference>
<keyword evidence="2" id="KW-1185">Reference proteome</keyword>
<organism evidence="1 2">
    <name type="scientific">Aquamicrobium zhengzhouense</name>
    <dbReference type="NCBI Taxonomy" id="2781738"/>
    <lineage>
        <taxon>Bacteria</taxon>
        <taxon>Pseudomonadati</taxon>
        <taxon>Pseudomonadota</taxon>
        <taxon>Alphaproteobacteria</taxon>
        <taxon>Hyphomicrobiales</taxon>
        <taxon>Phyllobacteriaceae</taxon>
        <taxon>Aquamicrobium</taxon>
    </lineage>
</organism>
<evidence type="ECO:0000313" key="1">
    <source>
        <dbReference type="EMBL" id="MBI1619980.1"/>
    </source>
</evidence>
<comment type="caution">
    <text evidence="1">The sequence shown here is derived from an EMBL/GenBank/DDBJ whole genome shotgun (WGS) entry which is preliminary data.</text>
</comment>
<name>A0ABS0S9L7_9HYPH</name>
<dbReference type="RefSeq" id="WP_198474846.1">
    <property type="nucleotide sequence ID" value="NZ_JADGMQ010000002.1"/>
</dbReference>
<proteinExistence type="predicted"/>
<sequence length="154" mass="16437">MSKVPAKSAAAKPTSASPRFRKKIAVFALFPVIALAAGGYAGWSYYESAANAAAHDLPDPISVSTIPTELAAETSFTHSYALASIIANQCGRMKIDALKKASDTEARMDGVLVNMSWAAAARRVYLLDERQCRLFLREIRAANAKAEEKAAGTS</sequence>